<name>K3XQS9_SETIT</name>
<dbReference type="EMBL" id="AGNK02003440">
    <property type="status" value="NOT_ANNOTATED_CDS"/>
    <property type="molecule type" value="Genomic_DNA"/>
</dbReference>
<organism evidence="2 3">
    <name type="scientific">Setaria italica</name>
    <name type="common">Foxtail millet</name>
    <name type="synonym">Panicum italicum</name>
    <dbReference type="NCBI Taxonomy" id="4555"/>
    <lineage>
        <taxon>Eukaryota</taxon>
        <taxon>Viridiplantae</taxon>
        <taxon>Streptophyta</taxon>
        <taxon>Embryophyta</taxon>
        <taxon>Tracheophyta</taxon>
        <taxon>Spermatophyta</taxon>
        <taxon>Magnoliopsida</taxon>
        <taxon>Liliopsida</taxon>
        <taxon>Poales</taxon>
        <taxon>Poaceae</taxon>
        <taxon>PACMAD clade</taxon>
        <taxon>Panicoideae</taxon>
        <taxon>Panicodae</taxon>
        <taxon>Paniceae</taxon>
        <taxon>Cenchrinae</taxon>
        <taxon>Setaria</taxon>
    </lineage>
</organism>
<reference evidence="2" key="2">
    <citation type="submission" date="2018-08" db="UniProtKB">
        <authorList>
            <consortium name="EnsemblPlants"/>
        </authorList>
    </citation>
    <scope>IDENTIFICATION</scope>
    <source>
        <strain evidence="2">Yugu1</strain>
    </source>
</reference>
<dbReference type="Gramene" id="KQL08400">
    <property type="protein sequence ID" value="KQL08400"/>
    <property type="gene ID" value="SETIT_004266mg"/>
</dbReference>
<evidence type="ECO:0000313" key="3">
    <source>
        <dbReference type="Proteomes" id="UP000004995"/>
    </source>
</evidence>
<reference evidence="3" key="1">
    <citation type="journal article" date="2012" name="Nat. Biotechnol.">
        <title>Reference genome sequence of the model plant Setaria.</title>
        <authorList>
            <person name="Bennetzen J.L."/>
            <person name="Schmutz J."/>
            <person name="Wang H."/>
            <person name="Percifield R."/>
            <person name="Hawkins J."/>
            <person name="Pontaroli A.C."/>
            <person name="Estep M."/>
            <person name="Feng L."/>
            <person name="Vaughn J.N."/>
            <person name="Grimwood J."/>
            <person name="Jenkins J."/>
            <person name="Barry K."/>
            <person name="Lindquist E."/>
            <person name="Hellsten U."/>
            <person name="Deshpande S."/>
            <person name="Wang X."/>
            <person name="Wu X."/>
            <person name="Mitros T."/>
            <person name="Triplett J."/>
            <person name="Yang X."/>
            <person name="Ye C.Y."/>
            <person name="Mauro-Herrera M."/>
            <person name="Wang L."/>
            <person name="Li P."/>
            <person name="Sharma M."/>
            <person name="Sharma R."/>
            <person name="Ronald P.C."/>
            <person name="Panaud O."/>
            <person name="Kellogg E.A."/>
            <person name="Brutnell T.P."/>
            <person name="Doust A.N."/>
            <person name="Tuskan G.A."/>
            <person name="Rokhsar D."/>
            <person name="Devos K.M."/>
        </authorList>
    </citation>
    <scope>NUCLEOTIDE SEQUENCE [LARGE SCALE GENOMIC DNA]</scope>
    <source>
        <strain evidence="3">cv. Yugu1</strain>
    </source>
</reference>
<feature type="region of interest" description="Disordered" evidence="1">
    <location>
        <begin position="1"/>
        <end position="26"/>
    </location>
</feature>
<accession>K3XQS9</accession>
<dbReference type="AlphaFoldDB" id="K3XQS9"/>
<dbReference type="Proteomes" id="UP000004995">
    <property type="component" value="Unassembled WGS sequence"/>
</dbReference>
<dbReference type="InParanoid" id="K3XQS9"/>
<dbReference type="HOGENOM" id="CLU_2927034_0_0_1"/>
<proteinExistence type="predicted"/>
<evidence type="ECO:0000313" key="2">
    <source>
        <dbReference type="EnsemblPlants" id="KQL08400"/>
    </source>
</evidence>
<dbReference type="EnsemblPlants" id="KQL08400">
    <property type="protein sequence ID" value="KQL08400"/>
    <property type="gene ID" value="SETIT_004266mg"/>
</dbReference>
<sequence length="61" mass="6542">MGNRTRKRGGAGVSGARGIVSANPIRPAPPREIHPIAIAAPRGWFLLAMMIKAPFGTSEWF</sequence>
<evidence type="ECO:0000256" key="1">
    <source>
        <dbReference type="SAM" id="MobiDB-lite"/>
    </source>
</evidence>
<keyword evidence="3" id="KW-1185">Reference proteome</keyword>
<protein>
    <submittedName>
        <fullName evidence="2">Uncharacterized protein</fullName>
    </submittedName>
</protein>